<organism evidence="2 3">
    <name type="scientific">Phocoenobacter skyensis</name>
    <dbReference type="NCBI Taxonomy" id="97481"/>
    <lineage>
        <taxon>Bacteria</taxon>
        <taxon>Pseudomonadati</taxon>
        <taxon>Pseudomonadota</taxon>
        <taxon>Gammaproteobacteria</taxon>
        <taxon>Pasteurellales</taxon>
        <taxon>Pasteurellaceae</taxon>
        <taxon>Phocoenobacter</taxon>
    </lineage>
</organism>
<proteinExistence type="predicted"/>
<dbReference type="STRING" id="97481.SAMN05444853_10420"/>
<dbReference type="PANTHER" id="PTHR36180">
    <property type="entry name" value="DNA-BINDING PROTEIN-RELATED-RELATED"/>
    <property type="match status" value="1"/>
</dbReference>
<dbReference type="GeneID" id="83545330"/>
<dbReference type="EMBL" id="FOBN01000004">
    <property type="protein sequence ID" value="SEM05677.1"/>
    <property type="molecule type" value="Genomic_DNA"/>
</dbReference>
<dbReference type="PANTHER" id="PTHR36180:SF1">
    <property type="entry name" value="ANTA_ANTB ANTIREPRESSOR DOMAIN-CONTAINING PROTEIN"/>
    <property type="match status" value="1"/>
</dbReference>
<evidence type="ECO:0000313" key="2">
    <source>
        <dbReference type="EMBL" id="SEM05677.1"/>
    </source>
</evidence>
<accession>A0A1H7VA88</accession>
<dbReference type="Pfam" id="PF08346">
    <property type="entry name" value="AntA"/>
    <property type="match status" value="1"/>
</dbReference>
<dbReference type="AlphaFoldDB" id="A0A1H7VA88"/>
<name>A0A1H7VA88_9PAST</name>
<dbReference type="InterPro" id="IPR013557">
    <property type="entry name" value="AntA/B_antirep"/>
</dbReference>
<evidence type="ECO:0000259" key="1">
    <source>
        <dbReference type="Pfam" id="PF08346"/>
    </source>
</evidence>
<gene>
    <name evidence="2" type="ORF">SAMN05444853_10420</name>
</gene>
<reference evidence="3" key="1">
    <citation type="submission" date="2016-10" db="EMBL/GenBank/DDBJ databases">
        <authorList>
            <person name="Varghese N."/>
            <person name="Submissions S."/>
        </authorList>
    </citation>
    <scope>NUCLEOTIDE SEQUENCE [LARGE SCALE GENOMIC DNA]</scope>
    <source>
        <strain evidence="3">DSM 24204</strain>
    </source>
</reference>
<protein>
    <submittedName>
        <fullName evidence="2">Phage anti-repressor protein</fullName>
    </submittedName>
</protein>
<dbReference type="RefSeq" id="WP_218061370.1">
    <property type="nucleotide sequence ID" value="NZ_CP016180.1"/>
</dbReference>
<sequence>MTMTTLISIEHQILNNEIVQTINARELHQFLESKQDFSTWIKNRIKQYDFSENVDYILLHKKMEQVSGSKYLMEYNISLDMAKELSMVERSKKGKQARQYFIECEKQAKQNVILPKNYAQALRAYADQVEKVEELKHTKAEIGSRREATAMATASTEKRRAEKLQVELDKSKEYATVKRMEMLYHGQKFNWRELKSTSNEMNLPPIDVFDANYGTVKSYHRDVWQETYALGF</sequence>
<evidence type="ECO:0000313" key="3">
    <source>
        <dbReference type="Proteomes" id="UP000198883"/>
    </source>
</evidence>
<dbReference type="Proteomes" id="UP000198883">
    <property type="component" value="Unassembled WGS sequence"/>
</dbReference>
<feature type="domain" description="AntA/AntB antirepressor" evidence="1">
    <location>
        <begin position="22"/>
        <end position="91"/>
    </location>
</feature>